<dbReference type="SUPFAM" id="SSF51726">
    <property type="entry name" value="UROD/MetE-like"/>
    <property type="match status" value="1"/>
</dbReference>
<proteinExistence type="predicted"/>
<evidence type="ECO:0000259" key="1">
    <source>
        <dbReference type="Pfam" id="PF01208"/>
    </source>
</evidence>
<dbReference type="AlphaFoldDB" id="A0A0M2NG50"/>
<dbReference type="EMBL" id="LAYJ01000115">
    <property type="protein sequence ID" value="KKI49946.1"/>
    <property type="molecule type" value="Genomic_DNA"/>
</dbReference>
<dbReference type="PANTHER" id="PTHR47099:SF1">
    <property type="entry name" value="METHYLCOBAMIDE:COM METHYLTRANSFERASE MTBA"/>
    <property type="match status" value="1"/>
</dbReference>
<dbReference type="InterPro" id="IPR038071">
    <property type="entry name" value="UROD/MetE-like_sf"/>
</dbReference>
<reference evidence="2 3" key="1">
    <citation type="submission" date="2015-04" db="EMBL/GenBank/DDBJ databases">
        <title>Draft genome sequence of bacteremic isolate Catabacter hongkongensis type strain HKU16T.</title>
        <authorList>
            <person name="Lau S.K."/>
            <person name="Teng J.L."/>
            <person name="Huang Y."/>
            <person name="Curreem S.O."/>
            <person name="Tsui S.K."/>
            <person name="Woo P.C."/>
        </authorList>
    </citation>
    <scope>NUCLEOTIDE SEQUENCE [LARGE SCALE GENOMIC DNA]</scope>
    <source>
        <strain evidence="2 3">HKU16</strain>
    </source>
</reference>
<dbReference type="InterPro" id="IPR000257">
    <property type="entry name" value="Uroporphyrinogen_deCOase"/>
</dbReference>
<dbReference type="OrthoDB" id="1890402at2"/>
<dbReference type="RefSeq" id="WP_046444376.1">
    <property type="nucleotide sequence ID" value="NZ_JAXDTA010000025.1"/>
</dbReference>
<feature type="domain" description="Uroporphyrinogen decarboxylase (URO-D)" evidence="1">
    <location>
        <begin position="198"/>
        <end position="400"/>
    </location>
</feature>
<dbReference type="GO" id="GO:0004853">
    <property type="term" value="F:uroporphyrinogen decarboxylase activity"/>
    <property type="evidence" value="ECO:0007669"/>
    <property type="project" value="InterPro"/>
</dbReference>
<dbReference type="InterPro" id="IPR052024">
    <property type="entry name" value="Methanogen_methyltrans"/>
</dbReference>
<dbReference type="Proteomes" id="UP000034076">
    <property type="component" value="Unassembled WGS sequence"/>
</dbReference>
<dbReference type="GO" id="GO:0006779">
    <property type="term" value="P:porphyrin-containing compound biosynthetic process"/>
    <property type="evidence" value="ECO:0007669"/>
    <property type="project" value="InterPro"/>
</dbReference>
<comment type="caution">
    <text evidence="2">The sequence shown here is derived from an EMBL/GenBank/DDBJ whole genome shotgun (WGS) entry which is preliminary data.</text>
</comment>
<protein>
    <recommendedName>
        <fullName evidence="1">Uroporphyrinogen decarboxylase (URO-D) domain-containing protein</fullName>
    </recommendedName>
</protein>
<keyword evidence="3" id="KW-1185">Reference proteome</keyword>
<organism evidence="2 3">
    <name type="scientific">Christensenella hongkongensis</name>
    <dbReference type="NCBI Taxonomy" id="270498"/>
    <lineage>
        <taxon>Bacteria</taxon>
        <taxon>Bacillati</taxon>
        <taxon>Bacillota</taxon>
        <taxon>Clostridia</taxon>
        <taxon>Christensenellales</taxon>
        <taxon>Christensenellaceae</taxon>
        <taxon>Christensenella</taxon>
    </lineage>
</organism>
<dbReference type="PANTHER" id="PTHR47099">
    <property type="entry name" value="METHYLCOBAMIDE:COM METHYLTRANSFERASE MTBA"/>
    <property type="match status" value="1"/>
</dbReference>
<sequence length="403" mass="45801">MNSRQRIQAVLNGQTPDKLPIDFGGMRSTGIQAIAYAELLKYLGFKDEKVLVYDIFQQLAEPSEKIVDYMGGDVLQVHKRCPAFGISIEEYKESKLMSGATGYFPKDFNPVTNENGDIDILTPDGKGVIARMPKGGLYFDLIDRKYENAHTIEEIDALPTEGLEDVDIDYMENSAKKLYETTDKALLMEFGGNVFEAGQSDFGYENFYVNIAIEQDLMHHYFERITDRYIEDLKKLMPRVHQYIDIIQFGDDLGTQIAPQISPEMYVEMIKPYHKKLYQFIQKNYPDVKVFLHSCGAIYNLIPELIDAGVQILNPVQISAEGMSPEKLKKEYGKDLVFWGGGSNMQNTVPNSDVDTIRQEVKHLIDIFAKDGGYVFNQVHNIQADVPPEKVVAIYEAAKENRE</sequence>
<name>A0A0M2NG50_9FIRM</name>
<evidence type="ECO:0000313" key="2">
    <source>
        <dbReference type="EMBL" id="KKI49946.1"/>
    </source>
</evidence>
<dbReference type="STRING" id="270498.CHK_2562"/>
<dbReference type="Gene3D" id="3.20.20.210">
    <property type="match status" value="1"/>
</dbReference>
<gene>
    <name evidence="2" type="ORF">CHK_2562</name>
</gene>
<dbReference type="Pfam" id="PF01208">
    <property type="entry name" value="URO-D"/>
    <property type="match status" value="1"/>
</dbReference>
<evidence type="ECO:0000313" key="3">
    <source>
        <dbReference type="Proteomes" id="UP000034076"/>
    </source>
</evidence>
<accession>A0A0M2NG50</accession>